<dbReference type="AlphaFoldDB" id="A0A1F5SFT1"/>
<gene>
    <name evidence="2" type="ORF">A2227_07970</name>
</gene>
<accession>A0A1F5SFT1</accession>
<feature type="transmembrane region" description="Helical" evidence="1">
    <location>
        <begin position="6"/>
        <end position="30"/>
    </location>
</feature>
<feature type="transmembrane region" description="Helical" evidence="1">
    <location>
        <begin position="94"/>
        <end position="116"/>
    </location>
</feature>
<organism evidence="2 3">
    <name type="scientific">Candidatus Falkowbacteria bacterium RIFOXYA2_FULL_47_19</name>
    <dbReference type="NCBI Taxonomy" id="1797994"/>
    <lineage>
        <taxon>Bacteria</taxon>
        <taxon>Candidatus Falkowiibacteriota</taxon>
    </lineage>
</organism>
<comment type="caution">
    <text evidence="2">The sequence shown here is derived from an EMBL/GenBank/DDBJ whole genome shotgun (WGS) entry which is preliminary data.</text>
</comment>
<keyword evidence="1" id="KW-0812">Transmembrane</keyword>
<reference evidence="2 3" key="1">
    <citation type="journal article" date="2016" name="Nat. Commun.">
        <title>Thousands of microbial genomes shed light on interconnected biogeochemical processes in an aquifer system.</title>
        <authorList>
            <person name="Anantharaman K."/>
            <person name="Brown C.T."/>
            <person name="Hug L.A."/>
            <person name="Sharon I."/>
            <person name="Castelle C.J."/>
            <person name="Probst A.J."/>
            <person name="Thomas B.C."/>
            <person name="Singh A."/>
            <person name="Wilkins M.J."/>
            <person name="Karaoz U."/>
            <person name="Brodie E.L."/>
            <person name="Williams K.H."/>
            <person name="Hubbard S.S."/>
            <person name="Banfield J.F."/>
        </authorList>
    </citation>
    <scope>NUCLEOTIDE SEQUENCE [LARGE SCALE GENOMIC DNA]</scope>
</reference>
<keyword evidence="1" id="KW-0472">Membrane</keyword>
<protein>
    <submittedName>
        <fullName evidence="2">Uncharacterized protein</fullName>
    </submittedName>
</protein>
<evidence type="ECO:0000313" key="2">
    <source>
        <dbReference type="EMBL" id="OGF25303.1"/>
    </source>
</evidence>
<dbReference type="Proteomes" id="UP000178367">
    <property type="component" value="Unassembled WGS sequence"/>
</dbReference>
<evidence type="ECO:0000256" key="1">
    <source>
        <dbReference type="SAM" id="Phobius"/>
    </source>
</evidence>
<keyword evidence="1" id="KW-1133">Transmembrane helix</keyword>
<feature type="transmembrane region" description="Helical" evidence="1">
    <location>
        <begin position="70"/>
        <end position="88"/>
    </location>
</feature>
<proteinExistence type="predicted"/>
<feature type="transmembrane region" description="Helical" evidence="1">
    <location>
        <begin position="152"/>
        <end position="171"/>
    </location>
</feature>
<name>A0A1F5SFT1_9BACT</name>
<evidence type="ECO:0000313" key="3">
    <source>
        <dbReference type="Proteomes" id="UP000178367"/>
    </source>
</evidence>
<dbReference type="EMBL" id="MFGB01000022">
    <property type="protein sequence ID" value="OGF25303.1"/>
    <property type="molecule type" value="Genomic_DNA"/>
</dbReference>
<sequence>MSAIIFLLTILAVACLVVCIRRFIPFGVLLKEYEEKYHRDDSCSNPDPAPPEFAARHDHARNRFFSSLKTILTITAILFAALLVRIYFTERSVFYVLLAQIDIAIFIYLVTDCFCIGRKIADLNRRCDRCSREKFEAELRERKTKELGRERNLKFLASIFALAVFTILCGFF</sequence>